<evidence type="ECO:0000256" key="1">
    <source>
        <dbReference type="ARBA" id="ARBA00010982"/>
    </source>
</evidence>
<dbReference type="InterPro" id="IPR016039">
    <property type="entry name" value="Thiolase-like"/>
</dbReference>
<dbReference type="AlphaFoldDB" id="A0A2G5P581"/>
<evidence type="ECO:0000256" key="2">
    <source>
        <dbReference type="ARBA" id="ARBA00022679"/>
    </source>
</evidence>
<dbReference type="Proteomes" id="UP000230551">
    <property type="component" value="Unassembled WGS sequence"/>
</dbReference>
<dbReference type="InterPro" id="IPR020617">
    <property type="entry name" value="Thiolase_C"/>
</dbReference>
<proteinExistence type="inferred from homology"/>
<dbReference type="InterPro" id="IPR020615">
    <property type="entry name" value="Thiolase_acyl_enz_int_AS"/>
</dbReference>
<dbReference type="PROSITE" id="PS00099">
    <property type="entry name" value="THIOLASE_3"/>
    <property type="match status" value="1"/>
</dbReference>
<dbReference type="PIRSF" id="PIRSF000429">
    <property type="entry name" value="Ac-CoA_Ac_transf"/>
    <property type="match status" value="1"/>
</dbReference>
<dbReference type="PANTHER" id="PTHR43365:SF1">
    <property type="entry name" value="ACETYL-COA C-ACYLTRANSFERASE"/>
    <property type="match status" value="1"/>
</dbReference>
<dbReference type="CDD" id="cd00751">
    <property type="entry name" value="thiolase"/>
    <property type="match status" value="1"/>
</dbReference>
<evidence type="ECO:0000313" key="9">
    <source>
        <dbReference type="Proteomes" id="UP000230551"/>
    </source>
</evidence>
<feature type="active site" description="Acyl-thioester intermediate" evidence="4">
    <location>
        <position position="92"/>
    </location>
</feature>
<reference evidence="8 9" key="1">
    <citation type="journal article" date="2017" name="Infect. Genet. Evol.">
        <title>The new phylogeny of the genus Mycobacterium: The old and the news.</title>
        <authorList>
            <person name="Tortoli E."/>
            <person name="Fedrizzi T."/>
            <person name="Meehan C.J."/>
            <person name="Trovato A."/>
            <person name="Grottola A."/>
            <person name="Giacobazzi E."/>
            <person name="Serpini G.F."/>
            <person name="Tagliazucchi S."/>
            <person name="Fabio A."/>
            <person name="Bettua C."/>
            <person name="Bertorelli R."/>
            <person name="Frascaro F."/>
            <person name="De Sanctis V."/>
            <person name="Pecorari M."/>
            <person name="Jousson O."/>
            <person name="Segata N."/>
            <person name="Cirillo D.M."/>
        </authorList>
    </citation>
    <scope>NUCLEOTIDE SEQUENCE [LARGE SCALE GENOMIC DNA]</scope>
    <source>
        <strain evidence="8 9">CIP1034565</strain>
    </source>
</reference>
<dbReference type="Pfam" id="PF02803">
    <property type="entry name" value="Thiolase_C"/>
    <property type="match status" value="1"/>
</dbReference>
<dbReference type="InterPro" id="IPR020610">
    <property type="entry name" value="Thiolase_AS"/>
</dbReference>
<keyword evidence="2 5" id="KW-0808">Transferase</keyword>
<dbReference type="NCBIfam" id="NF006090">
    <property type="entry name" value="PRK08242.1"/>
    <property type="match status" value="1"/>
</dbReference>
<evidence type="ECO:0000259" key="6">
    <source>
        <dbReference type="Pfam" id="PF00108"/>
    </source>
</evidence>
<dbReference type="OrthoDB" id="9764638at2"/>
<evidence type="ECO:0000256" key="5">
    <source>
        <dbReference type="RuleBase" id="RU003557"/>
    </source>
</evidence>
<comment type="similarity">
    <text evidence="1 5">Belongs to the thiolase-like superfamily. Thiolase family.</text>
</comment>
<evidence type="ECO:0000256" key="3">
    <source>
        <dbReference type="ARBA" id="ARBA00023315"/>
    </source>
</evidence>
<dbReference type="PROSITE" id="PS00737">
    <property type="entry name" value="THIOLASE_2"/>
    <property type="match status" value="1"/>
</dbReference>
<organism evidence="8 9">
    <name type="scientific">Mycolicibacterium brumae</name>
    <dbReference type="NCBI Taxonomy" id="85968"/>
    <lineage>
        <taxon>Bacteria</taxon>
        <taxon>Bacillati</taxon>
        <taxon>Actinomycetota</taxon>
        <taxon>Actinomycetes</taxon>
        <taxon>Mycobacteriales</taxon>
        <taxon>Mycobacteriaceae</taxon>
        <taxon>Mycolicibacterium</taxon>
    </lineage>
</organism>
<feature type="active site" description="Proton acceptor" evidence="4">
    <location>
        <position position="389"/>
    </location>
</feature>
<feature type="domain" description="Thiolase N-terminal" evidence="6">
    <location>
        <begin position="6"/>
        <end position="229"/>
    </location>
</feature>
<dbReference type="InterPro" id="IPR020613">
    <property type="entry name" value="Thiolase_CS"/>
</dbReference>
<dbReference type="EMBL" id="PDCN02000028">
    <property type="protein sequence ID" value="PIB73529.1"/>
    <property type="molecule type" value="Genomic_DNA"/>
</dbReference>
<name>A0A2G5P581_9MYCO</name>
<evidence type="ECO:0000313" key="8">
    <source>
        <dbReference type="EMBL" id="PIB73529.1"/>
    </source>
</evidence>
<dbReference type="SUPFAM" id="SSF53901">
    <property type="entry name" value="Thiolase-like"/>
    <property type="match status" value="2"/>
</dbReference>
<dbReference type="NCBIfam" id="TIGR01930">
    <property type="entry name" value="AcCoA-C-Actrans"/>
    <property type="match status" value="1"/>
</dbReference>
<keyword evidence="9" id="KW-1185">Reference proteome</keyword>
<protein>
    <submittedName>
        <fullName evidence="8">Acetyl-CoA acetyltransferase</fullName>
    </submittedName>
</protein>
<feature type="active site" description="Proton acceptor" evidence="4">
    <location>
        <position position="359"/>
    </location>
</feature>
<evidence type="ECO:0000256" key="4">
    <source>
        <dbReference type="PIRSR" id="PIRSR000429-1"/>
    </source>
</evidence>
<feature type="domain" description="Thiolase C-terminal" evidence="7">
    <location>
        <begin position="281"/>
        <end position="402"/>
    </location>
</feature>
<dbReference type="STRING" id="85968.GCA_900073015_02191"/>
<dbReference type="RefSeq" id="WP_090589055.1">
    <property type="nucleotide sequence ID" value="NZ_CP104302.1"/>
</dbReference>
<evidence type="ECO:0000259" key="7">
    <source>
        <dbReference type="Pfam" id="PF02803"/>
    </source>
</evidence>
<comment type="caution">
    <text evidence="8">The sequence shown here is derived from an EMBL/GenBank/DDBJ whole genome shotgun (WGS) entry which is preliminary data.</text>
</comment>
<dbReference type="InterPro" id="IPR002155">
    <property type="entry name" value="Thiolase"/>
</dbReference>
<gene>
    <name evidence="8" type="ORF">CQY22_016485</name>
</gene>
<dbReference type="PROSITE" id="PS00098">
    <property type="entry name" value="THIOLASE_1"/>
    <property type="match status" value="1"/>
</dbReference>
<sequence length="403" mass="42464">MSEEAFIYEAIRTPRGKQRNGALNEIKPVNLLVGLIEEMRARHPDLDENMISDVIIGCVTPVGDQGADIARTAALLANLPLTTGGVQLNRFCASGLESVNVAAQKVRSGWDDFVYAGGVESMSRIPMGSDGGAWAMDPETSYRLGFVPQGIGADLIATIEGFSREDVDAYAVRSQDLAAAAWSGGYFTKSVVPVKDQNGLVVLDHDEHMRPGTTVEDLGKLKPAFEGLGAMGGFDDVALQKYHWVEKINHVHTGGNSSGIVDGAALVLLGSEKAGKAANLTPRARVVATATSGADPVIMLTGPTPATKKALERAGLTVDDIDLFELNEAFASVVMKFQKDLNIPDEKLNVNGGAIAMGHPLGATGAMITGTVLDELERRGGKRALITLCIGGGMGVATIIERV</sequence>
<dbReference type="GO" id="GO:0016747">
    <property type="term" value="F:acyltransferase activity, transferring groups other than amino-acyl groups"/>
    <property type="evidence" value="ECO:0007669"/>
    <property type="project" value="InterPro"/>
</dbReference>
<dbReference type="InterPro" id="IPR020616">
    <property type="entry name" value="Thiolase_N"/>
</dbReference>
<accession>A0A2G5P581</accession>
<keyword evidence="3 5" id="KW-0012">Acyltransferase</keyword>
<dbReference type="PANTHER" id="PTHR43365">
    <property type="entry name" value="BLR7806 PROTEIN"/>
    <property type="match status" value="1"/>
</dbReference>
<dbReference type="Gene3D" id="3.40.47.10">
    <property type="match status" value="2"/>
</dbReference>
<dbReference type="Pfam" id="PF00108">
    <property type="entry name" value="Thiolase_N"/>
    <property type="match status" value="1"/>
</dbReference>